<dbReference type="RefSeq" id="WP_306983607.1">
    <property type="nucleotide sequence ID" value="NZ_JAUSUA010000004.1"/>
</dbReference>
<accession>A0ABT9YLM3</accession>
<evidence type="ECO:0000313" key="1">
    <source>
        <dbReference type="EMBL" id="MDQ0207929.1"/>
    </source>
</evidence>
<sequence>MFDARYFKWKGRWSVKFLPEKPNGFAVYLLSGQDRTVEDSSSIWETHPEKKIVLEHLLNNGYTVFTSDLHPHHWGNEAACAHSEQLIHFLLKSEIINKRIHVFAEGWGAVLAIKLLARKHVNIRSMLFFNPCIYLESYYDLEKQNRLYYKKIKNELSTAYGTKPERINRQWVRQISQPPLKEMWPPLFLIHRVNERHYPLPAHSRKLEQELLQKGQSVQLKLFSSTRPFHSLSEPTVMFYQKHEQIL</sequence>
<dbReference type="Proteomes" id="UP001225034">
    <property type="component" value="Unassembled WGS sequence"/>
</dbReference>
<gene>
    <name evidence="1" type="ORF">J2S05_002738</name>
</gene>
<name>A0ABT9YLM3_9BACI</name>
<reference evidence="1 2" key="1">
    <citation type="submission" date="2023-07" db="EMBL/GenBank/DDBJ databases">
        <title>Genomic Encyclopedia of Type Strains, Phase IV (KMG-IV): sequencing the most valuable type-strain genomes for metagenomic binning, comparative biology and taxonomic classification.</title>
        <authorList>
            <person name="Goeker M."/>
        </authorList>
    </citation>
    <scope>NUCLEOTIDE SEQUENCE [LARGE SCALE GENOMIC DNA]</scope>
    <source>
        <strain evidence="1 2">DSM 19154</strain>
    </source>
</reference>
<comment type="caution">
    <text evidence="1">The sequence shown here is derived from an EMBL/GenBank/DDBJ whole genome shotgun (WGS) entry which is preliminary data.</text>
</comment>
<dbReference type="EMBL" id="JAUSUA010000004">
    <property type="protein sequence ID" value="MDQ0207929.1"/>
    <property type="molecule type" value="Genomic_DNA"/>
</dbReference>
<dbReference type="Gene3D" id="3.40.50.1820">
    <property type="entry name" value="alpha/beta hydrolase"/>
    <property type="match status" value="1"/>
</dbReference>
<dbReference type="InterPro" id="IPR029058">
    <property type="entry name" value="AB_hydrolase_fold"/>
</dbReference>
<keyword evidence="2" id="KW-1185">Reference proteome</keyword>
<dbReference type="SUPFAM" id="SSF53474">
    <property type="entry name" value="alpha/beta-Hydrolases"/>
    <property type="match status" value="1"/>
</dbReference>
<protein>
    <submittedName>
        <fullName evidence="1">Pimeloyl-ACP methyl ester carboxylesterase</fullName>
    </submittedName>
</protein>
<evidence type="ECO:0000313" key="2">
    <source>
        <dbReference type="Proteomes" id="UP001225034"/>
    </source>
</evidence>
<organism evidence="1 2">
    <name type="scientific">Alkalicoccobacillus murimartini</name>
    <dbReference type="NCBI Taxonomy" id="171685"/>
    <lineage>
        <taxon>Bacteria</taxon>
        <taxon>Bacillati</taxon>
        <taxon>Bacillota</taxon>
        <taxon>Bacilli</taxon>
        <taxon>Bacillales</taxon>
        <taxon>Bacillaceae</taxon>
        <taxon>Alkalicoccobacillus</taxon>
    </lineage>
</organism>
<proteinExistence type="predicted"/>